<gene>
    <name evidence="1" type="ORF">B2K_25200</name>
</gene>
<reference evidence="1 2" key="1">
    <citation type="submission" date="2013-06" db="EMBL/GenBank/DDBJ databases">
        <title>Complete genome sequence of Paenibacillus mucilaginosus K02.</title>
        <authorList>
            <person name="Xiao B."/>
            <person name="Sun L."/>
            <person name="Xiao L."/>
            <person name="Lian B."/>
        </authorList>
    </citation>
    <scope>NUCLEOTIDE SEQUENCE [LARGE SCALE GENOMIC DNA]</scope>
    <source>
        <strain evidence="1 2">K02</strain>
    </source>
</reference>
<proteinExistence type="predicted"/>
<sequence length="87" mass="9641">MGRIVRLQPSYARACLLPLLGVHSIIKQIGEDFMKRFNDPTHSLDLLFSDRFAARVGVLPAVSAPGLFPASDSVMIGFMPFFLLSYL</sequence>
<dbReference type="HOGENOM" id="CLU_2480417_0_0_9"/>
<name>I0BNJ7_9BACL</name>
<accession>I0BNJ7</accession>
<dbReference type="PATRIC" id="fig|997761.3.peg.5005"/>
<dbReference type="Proteomes" id="UP000007392">
    <property type="component" value="Chromosome"/>
</dbReference>
<organism evidence="1 2">
    <name type="scientific">Paenibacillus mucilaginosus K02</name>
    <dbReference type="NCBI Taxonomy" id="997761"/>
    <lineage>
        <taxon>Bacteria</taxon>
        <taxon>Bacillati</taxon>
        <taxon>Bacillota</taxon>
        <taxon>Bacilli</taxon>
        <taxon>Bacillales</taxon>
        <taxon>Paenibacillaceae</taxon>
        <taxon>Paenibacillus</taxon>
    </lineage>
</organism>
<dbReference type="EMBL" id="CP003422">
    <property type="protein sequence ID" value="AFH63944.1"/>
    <property type="molecule type" value="Genomic_DNA"/>
</dbReference>
<evidence type="ECO:0000313" key="2">
    <source>
        <dbReference type="Proteomes" id="UP000007392"/>
    </source>
</evidence>
<evidence type="ECO:0000313" key="1">
    <source>
        <dbReference type="EMBL" id="AFH63944.1"/>
    </source>
</evidence>
<dbReference type="AlphaFoldDB" id="I0BNJ7"/>
<protein>
    <submittedName>
        <fullName evidence="1">Uncharacterized protein</fullName>
    </submittedName>
</protein>
<dbReference type="KEGG" id="pmw:B2K_25200"/>